<feature type="region of interest" description="Disordered" evidence="1">
    <location>
        <begin position="204"/>
        <end position="279"/>
    </location>
</feature>
<feature type="compositionally biased region" description="Low complexity" evidence="1">
    <location>
        <begin position="237"/>
        <end position="250"/>
    </location>
</feature>
<gene>
    <name evidence="3" type="ORF">CE91St16_03290</name>
</gene>
<evidence type="ECO:0000256" key="2">
    <source>
        <dbReference type="SAM" id="Phobius"/>
    </source>
</evidence>
<dbReference type="RefSeq" id="WP_244075970.1">
    <property type="nucleotide sequence ID" value="NZ_AP025581.1"/>
</dbReference>
<name>A0AA37KKB6_9BACT</name>
<sequence length="359" mass="37258">MSNYPMVNEINRLVGDLLAGGGEVFLPGVGSLYTERRGARRISRRSVVPPSRAVSFTSQERGVSLVAEISGAVQCDAAEAQDVYDRWLARTLENGVLTIEGVGVLKLKHFTPDAAFDRRLNPQGREPVRIKPARKFDWALWIGIAAILVALGFGGYEFLKLYDEGPEEIAQTTGIPGPETTAGAATADSPAAIPAAADSGAATQSAASAPGADAAKAAGTTADTASGTNAETRSEPAASGANAGTAASSVGGQGNAPAGQKDVAPAKRPETRSAGTADAPASLVSGRRYVVLGVFSTPENAARAVDAAAEKDPSVRCGIYRFGTKFMVSPFESADTEACALFVRNYSDRFPGLWTYTAR</sequence>
<dbReference type="EMBL" id="BQOL01000001">
    <property type="protein sequence ID" value="GKI17421.1"/>
    <property type="molecule type" value="Genomic_DNA"/>
</dbReference>
<organism evidence="3 4">
    <name type="scientific">Alistipes finegoldii</name>
    <dbReference type="NCBI Taxonomy" id="214856"/>
    <lineage>
        <taxon>Bacteria</taxon>
        <taxon>Pseudomonadati</taxon>
        <taxon>Bacteroidota</taxon>
        <taxon>Bacteroidia</taxon>
        <taxon>Bacteroidales</taxon>
        <taxon>Rikenellaceae</taxon>
        <taxon>Alistipes</taxon>
    </lineage>
</organism>
<keyword evidence="2" id="KW-0472">Membrane</keyword>
<protein>
    <recommendedName>
        <fullName evidence="5">SPOR domain-containing protein</fullName>
    </recommendedName>
</protein>
<evidence type="ECO:0000256" key="1">
    <source>
        <dbReference type="SAM" id="MobiDB-lite"/>
    </source>
</evidence>
<evidence type="ECO:0008006" key="5">
    <source>
        <dbReference type="Google" id="ProtNLM"/>
    </source>
</evidence>
<dbReference type="AlphaFoldDB" id="A0AA37KKB6"/>
<feature type="transmembrane region" description="Helical" evidence="2">
    <location>
        <begin position="138"/>
        <end position="159"/>
    </location>
</feature>
<dbReference type="Proteomes" id="UP001055105">
    <property type="component" value="Unassembled WGS sequence"/>
</dbReference>
<evidence type="ECO:0000313" key="3">
    <source>
        <dbReference type="EMBL" id="GKI17421.1"/>
    </source>
</evidence>
<comment type="caution">
    <text evidence="3">The sequence shown here is derived from an EMBL/GenBank/DDBJ whole genome shotgun (WGS) entry which is preliminary data.</text>
</comment>
<evidence type="ECO:0000313" key="4">
    <source>
        <dbReference type="Proteomes" id="UP001055105"/>
    </source>
</evidence>
<feature type="compositionally biased region" description="Low complexity" evidence="1">
    <location>
        <begin position="204"/>
        <end position="230"/>
    </location>
</feature>
<keyword evidence="2" id="KW-1133">Transmembrane helix</keyword>
<proteinExistence type="predicted"/>
<accession>A0AA37KKB6</accession>
<keyword evidence="2" id="KW-0812">Transmembrane</keyword>
<reference evidence="3" key="1">
    <citation type="submission" date="2022-01" db="EMBL/GenBank/DDBJ databases">
        <title>Novel bile acid biosynthetic pathways are enriched in the microbiome of centenarians.</title>
        <authorList>
            <person name="Sato Y."/>
            <person name="Atarashi K."/>
            <person name="Plichta R.D."/>
            <person name="Arai Y."/>
            <person name="Sasajima S."/>
            <person name="Kearney M.S."/>
            <person name="Suda W."/>
            <person name="Takeshita K."/>
            <person name="Sasaki T."/>
            <person name="Okamoto S."/>
            <person name="Skelly N.A."/>
            <person name="Okamura Y."/>
            <person name="Vlamakis H."/>
            <person name="Li Y."/>
            <person name="Tanoue T."/>
            <person name="Takei H."/>
            <person name="Nittono H."/>
            <person name="Narushima S."/>
            <person name="Irie J."/>
            <person name="Itoh H."/>
            <person name="Moriya K."/>
            <person name="Sugiura Y."/>
            <person name="Suematsu M."/>
            <person name="Moritoki N."/>
            <person name="Shibata S."/>
            <person name="Littman R.D."/>
            <person name="Fischbach A.M."/>
            <person name="Uwamino Y."/>
            <person name="Inoue T."/>
            <person name="Honda A."/>
            <person name="Hattori M."/>
            <person name="Murai T."/>
            <person name="Xavier J.R."/>
            <person name="Hirose N."/>
            <person name="Honda K."/>
        </authorList>
    </citation>
    <scope>NUCLEOTIDE SEQUENCE</scope>
    <source>
        <strain evidence="3">CE91-St16</strain>
    </source>
</reference>